<sequence length="113" mass="12602">MFSDKDETPESNSSIRQDSRRRKGAAERGRKGRAREMGRCKVPVRASFRFRFPPTSKAQKVPGFRRAGFLYLGAGRVRAPKVPASLGGARIDTSLACVLTRSGNARDLAFRWM</sequence>
<dbReference type="Proteomes" id="UP001642720">
    <property type="component" value="Unassembled WGS sequence"/>
</dbReference>
<gene>
    <name evidence="2" type="ORF">CCMA1212_003813</name>
</gene>
<evidence type="ECO:0000256" key="1">
    <source>
        <dbReference type="SAM" id="MobiDB-lite"/>
    </source>
</evidence>
<comment type="caution">
    <text evidence="2">The sequence shown here is derived from an EMBL/GenBank/DDBJ whole genome shotgun (WGS) entry which is preliminary data.</text>
</comment>
<protein>
    <submittedName>
        <fullName evidence="2">Uncharacterized protein</fullName>
    </submittedName>
</protein>
<dbReference type="GeneID" id="300575594"/>
<dbReference type="EMBL" id="PPTA01000004">
    <property type="protein sequence ID" value="TFB03882.1"/>
    <property type="molecule type" value="Genomic_DNA"/>
</dbReference>
<proteinExistence type="predicted"/>
<dbReference type="RefSeq" id="XP_073560083.1">
    <property type="nucleotide sequence ID" value="XM_073701144.1"/>
</dbReference>
<feature type="region of interest" description="Disordered" evidence="1">
    <location>
        <begin position="1"/>
        <end position="38"/>
    </location>
</feature>
<evidence type="ECO:0000313" key="2">
    <source>
        <dbReference type="EMBL" id="TFB03882.1"/>
    </source>
</evidence>
<reference evidence="2 3" key="1">
    <citation type="submission" date="2018-01" db="EMBL/GenBank/DDBJ databases">
        <title>Genome characterization of the sugarcane-associated fungus Trichoderma ghanense CCMA-1212 and their application in lignocelulose bioconversion.</title>
        <authorList>
            <person name="Steindorff A.S."/>
            <person name="Mendes T.D."/>
            <person name="Vilela E.S.D."/>
            <person name="Rodrigues D.S."/>
            <person name="Formighieri E.F."/>
            <person name="Melo I.S."/>
            <person name="Favaro L.C.L."/>
        </authorList>
    </citation>
    <scope>NUCLEOTIDE SEQUENCE [LARGE SCALE GENOMIC DNA]</scope>
    <source>
        <strain evidence="2 3">CCMA-1212</strain>
    </source>
</reference>
<accession>A0ABY2H812</accession>
<evidence type="ECO:0000313" key="3">
    <source>
        <dbReference type="Proteomes" id="UP001642720"/>
    </source>
</evidence>
<name>A0ABY2H812_9HYPO</name>
<keyword evidence="3" id="KW-1185">Reference proteome</keyword>
<feature type="compositionally biased region" description="Basic and acidic residues" evidence="1">
    <location>
        <begin position="24"/>
        <end position="38"/>
    </location>
</feature>
<organism evidence="2 3">
    <name type="scientific">Trichoderma ghanense</name>
    <dbReference type="NCBI Taxonomy" id="65468"/>
    <lineage>
        <taxon>Eukaryota</taxon>
        <taxon>Fungi</taxon>
        <taxon>Dikarya</taxon>
        <taxon>Ascomycota</taxon>
        <taxon>Pezizomycotina</taxon>
        <taxon>Sordariomycetes</taxon>
        <taxon>Hypocreomycetidae</taxon>
        <taxon>Hypocreales</taxon>
        <taxon>Hypocreaceae</taxon>
        <taxon>Trichoderma</taxon>
    </lineage>
</organism>